<accession>A0A1G6NXM1</accession>
<dbReference type="Gene3D" id="3.40.1440.10">
    <property type="entry name" value="GIY-YIG endonuclease"/>
    <property type="match status" value="1"/>
</dbReference>
<keyword evidence="11" id="KW-1185">Reference proteome</keyword>
<dbReference type="FunFam" id="3.40.1440.10:FF:000001">
    <property type="entry name" value="UvrABC system protein C"/>
    <property type="match status" value="1"/>
</dbReference>
<sequence length="611" mass="70164">MIINDKIEKALAVLPHKPGVYLMHDSTGRVIYVGKAKNLNNRVHSYFRASGRHSVKVEALVSHVEDLETIMTDSEIEALILECNLIKKYRPRYNIMLRDDKTYPYLKITLQEEFPRMYITRRVAKDGGKYYGPYPDVGALRSTMKLLRSLFPVRNCRNMNQERPCLQYHIKRCLAPCAGKISRDAYGELIKAICLVLDGKTQELRRNLKQSMQEAADNYEFEQAARYRDQLQAVNRLEESQKAVLEGGDMDVVGYAEDDFNVCLQVFFVRGGKLIGRKDFMLPAEKEEEADIIAAFLKQYYNAEDIFLPKEILVSCLPGEEDLALLQQWLSEKAERKVTVSTPRRGDKAKLMQLACDNARKLIQEKERKGKMQQLTDEEAAEELQRIVGCDRPLARMDCFDISHNQGSETVSSMVVFRYGAPSKKDYRRFKLQSTEGKPDDFKSMQETVYRRYKDYEDLPDLIIIDGGKGQLNAALHVIRGLGLDIQVISLAEKNEEIFLEGQSESIYLERESPALHVIQHIRDEAHRFAITYHRKRLQKKNLVSVLDNIEGIGPARRKALWKAFSTLEAMKQATEEELAAVEGMNKPAAHTLYEFFRSDIVKKNDMIGKP</sequence>
<dbReference type="Proteomes" id="UP000198943">
    <property type="component" value="Unassembled WGS sequence"/>
</dbReference>
<dbReference type="GO" id="GO:0006289">
    <property type="term" value="P:nucleotide-excision repair"/>
    <property type="evidence" value="ECO:0007669"/>
    <property type="project" value="UniProtKB-UniRule"/>
</dbReference>
<dbReference type="Gene3D" id="3.30.420.340">
    <property type="entry name" value="UvrC, RNAse H endonuclease domain"/>
    <property type="match status" value="1"/>
</dbReference>
<reference evidence="11" key="1">
    <citation type="submission" date="2016-10" db="EMBL/GenBank/DDBJ databases">
        <authorList>
            <person name="Varghese N."/>
            <person name="Submissions S."/>
        </authorList>
    </citation>
    <scope>NUCLEOTIDE SEQUENCE [LARGE SCALE GENOMIC DNA]</scope>
    <source>
        <strain evidence="11">DSM 11005</strain>
    </source>
</reference>
<evidence type="ECO:0000256" key="3">
    <source>
        <dbReference type="ARBA" id="ARBA00022769"/>
    </source>
</evidence>
<dbReference type="InterPro" id="IPR004791">
    <property type="entry name" value="UvrC"/>
</dbReference>
<dbReference type="InterPro" id="IPR010994">
    <property type="entry name" value="RuvA_2-like"/>
</dbReference>
<evidence type="ECO:0000313" key="11">
    <source>
        <dbReference type="Proteomes" id="UP000198943"/>
    </source>
</evidence>
<dbReference type="InterPro" id="IPR047296">
    <property type="entry name" value="GIY-YIG_UvrC_Cho"/>
</dbReference>
<dbReference type="InterPro" id="IPR035901">
    <property type="entry name" value="GIY-YIG_endonuc_sf"/>
</dbReference>
<dbReference type="PANTHER" id="PTHR30562:SF1">
    <property type="entry name" value="UVRABC SYSTEM PROTEIN C"/>
    <property type="match status" value="1"/>
</dbReference>
<organism evidence="10 11">
    <name type="scientific">Succiniclasticum ruminis</name>
    <dbReference type="NCBI Taxonomy" id="40841"/>
    <lineage>
        <taxon>Bacteria</taxon>
        <taxon>Bacillati</taxon>
        <taxon>Bacillota</taxon>
        <taxon>Negativicutes</taxon>
        <taxon>Acidaminococcales</taxon>
        <taxon>Acidaminococcaceae</taxon>
        <taxon>Succiniclasticum</taxon>
    </lineage>
</organism>
<dbReference type="Gene3D" id="1.10.150.20">
    <property type="entry name" value="5' to 3' exonuclease, C-terminal subdomain"/>
    <property type="match status" value="1"/>
</dbReference>
<name>A0A1G6NXM1_9FIRM</name>
<dbReference type="PROSITE" id="PS50151">
    <property type="entry name" value="UVR"/>
    <property type="match status" value="1"/>
</dbReference>
<comment type="function">
    <text evidence="6">The UvrABC repair system catalyzes the recognition and processing of DNA lesions. UvrC both incises the 5' and 3' sides of the lesion. The N-terminal half is responsible for the 3' incision and the C-terminal half is responsible for the 5' incision.</text>
</comment>
<dbReference type="HAMAP" id="MF_00203">
    <property type="entry name" value="UvrC"/>
    <property type="match status" value="1"/>
</dbReference>
<dbReference type="Pfam" id="PF14520">
    <property type="entry name" value="HHH_5"/>
    <property type="match status" value="1"/>
</dbReference>
<dbReference type="Gene3D" id="4.10.860.10">
    <property type="entry name" value="UVR domain"/>
    <property type="match status" value="1"/>
</dbReference>
<dbReference type="InterPro" id="IPR001943">
    <property type="entry name" value="UVR_dom"/>
</dbReference>
<dbReference type="PANTHER" id="PTHR30562">
    <property type="entry name" value="UVRC/OXIDOREDUCTASE"/>
    <property type="match status" value="1"/>
</dbReference>
<dbReference type="CDD" id="cd10434">
    <property type="entry name" value="GIY-YIG_UvrC_Cho"/>
    <property type="match status" value="1"/>
</dbReference>
<keyword evidence="6" id="KW-0742">SOS response</keyword>
<proteinExistence type="inferred from homology"/>
<gene>
    <name evidence="6" type="primary">uvrC</name>
    <name evidence="10" type="ORF">SAMN04487864_11710</name>
</gene>
<feature type="domain" description="GIY-YIG" evidence="8">
    <location>
        <begin position="16"/>
        <end position="95"/>
    </location>
</feature>
<dbReference type="GO" id="GO:0009380">
    <property type="term" value="C:excinuclease repair complex"/>
    <property type="evidence" value="ECO:0007669"/>
    <property type="project" value="InterPro"/>
</dbReference>
<evidence type="ECO:0000256" key="4">
    <source>
        <dbReference type="ARBA" id="ARBA00022881"/>
    </source>
</evidence>
<keyword evidence="3 6" id="KW-0228">DNA excision</keyword>
<dbReference type="GO" id="GO:0009381">
    <property type="term" value="F:excinuclease ABC activity"/>
    <property type="evidence" value="ECO:0007669"/>
    <property type="project" value="UniProtKB-UniRule"/>
</dbReference>
<evidence type="ECO:0000259" key="8">
    <source>
        <dbReference type="PROSITE" id="PS50164"/>
    </source>
</evidence>
<keyword evidence="5 6" id="KW-0234">DNA repair</keyword>
<dbReference type="SUPFAM" id="SSF46600">
    <property type="entry name" value="C-terminal UvrC-binding domain of UvrB"/>
    <property type="match status" value="1"/>
</dbReference>
<dbReference type="GO" id="GO:0003677">
    <property type="term" value="F:DNA binding"/>
    <property type="evidence" value="ECO:0007669"/>
    <property type="project" value="UniProtKB-UniRule"/>
</dbReference>
<dbReference type="SUPFAM" id="SSF82771">
    <property type="entry name" value="GIY-YIG endonuclease"/>
    <property type="match status" value="1"/>
</dbReference>
<evidence type="ECO:0000259" key="7">
    <source>
        <dbReference type="PROSITE" id="PS50151"/>
    </source>
</evidence>
<keyword evidence="2 6" id="KW-0227">DNA damage</keyword>
<comment type="subcellular location">
    <subcellularLocation>
        <location evidence="6">Cytoplasm</location>
    </subcellularLocation>
</comment>
<dbReference type="InterPro" id="IPR050066">
    <property type="entry name" value="UvrABC_protein_C"/>
</dbReference>
<dbReference type="Pfam" id="PF02151">
    <property type="entry name" value="UVR"/>
    <property type="match status" value="1"/>
</dbReference>
<dbReference type="SUPFAM" id="SSF47781">
    <property type="entry name" value="RuvA domain 2-like"/>
    <property type="match status" value="1"/>
</dbReference>
<keyword evidence="4 6" id="KW-0267">Excision nuclease</keyword>
<evidence type="ECO:0000256" key="2">
    <source>
        <dbReference type="ARBA" id="ARBA00022763"/>
    </source>
</evidence>
<dbReference type="InterPro" id="IPR001162">
    <property type="entry name" value="UvrC_RNase_H_dom"/>
</dbReference>
<evidence type="ECO:0000256" key="1">
    <source>
        <dbReference type="ARBA" id="ARBA00022490"/>
    </source>
</evidence>
<dbReference type="Pfam" id="PF01541">
    <property type="entry name" value="GIY-YIG"/>
    <property type="match status" value="1"/>
</dbReference>
<feature type="domain" description="UvrC family homology region profile" evidence="9">
    <location>
        <begin position="252"/>
        <end position="479"/>
    </location>
</feature>
<dbReference type="GO" id="GO:0009432">
    <property type="term" value="P:SOS response"/>
    <property type="evidence" value="ECO:0007669"/>
    <property type="project" value="UniProtKB-UniRule"/>
</dbReference>
<feature type="domain" description="UVR" evidence="7">
    <location>
        <begin position="202"/>
        <end position="237"/>
    </location>
</feature>
<dbReference type="NCBIfam" id="TIGR00194">
    <property type="entry name" value="uvrC"/>
    <property type="match status" value="1"/>
</dbReference>
<dbReference type="Pfam" id="PF08459">
    <property type="entry name" value="UvrC_RNaseH_dom"/>
    <property type="match status" value="1"/>
</dbReference>
<dbReference type="EMBL" id="FMYW01000017">
    <property type="protein sequence ID" value="SDC71996.1"/>
    <property type="molecule type" value="Genomic_DNA"/>
</dbReference>
<evidence type="ECO:0000259" key="9">
    <source>
        <dbReference type="PROSITE" id="PS50165"/>
    </source>
</evidence>
<comment type="subunit">
    <text evidence="6">Interacts with UvrB in an incision complex.</text>
</comment>
<protein>
    <recommendedName>
        <fullName evidence="6">UvrABC system protein C</fullName>
        <shortName evidence="6">Protein UvrC</shortName>
    </recommendedName>
    <alternativeName>
        <fullName evidence="6">Excinuclease ABC subunit C</fullName>
    </alternativeName>
</protein>
<evidence type="ECO:0000313" key="10">
    <source>
        <dbReference type="EMBL" id="SDC71996.1"/>
    </source>
</evidence>
<dbReference type="Pfam" id="PF22920">
    <property type="entry name" value="UvrC_RNaseH"/>
    <property type="match status" value="1"/>
</dbReference>
<dbReference type="InterPro" id="IPR036876">
    <property type="entry name" value="UVR_dom_sf"/>
</dbReference>
<keyword evidence="1 6" id="KW-0963">Cytoplasm</keyword>
<dbReference type="InterPro" id="IPR038476">
    <property type="entry name" value="UvrC_RNase_H_dom_sf"/>
</dbReference>
<dbReference type="PROSITE" id="PS50164">
    <property type="entry name" value="GIY_YIG"/>
    <property type="match status" value="1"/>
</dbReference>
<comment type="similarity">
    <text evidence="6">Belongs to the UvrC family.</text>
</comment>
<dbReference type="InterPro" id="IPR000305">
    <property type="entry name" value="GIY-YIG_endonuc"/>
</dbReference>
<dbReference type="SMART" id="SM00465">
    <property type="entry name" value="GIYc"/>
    <property type="match status" value="1"/>
</dbReference>
<evidence type="ECO:0000256" key="6">
    <source>
        <dbReference type="HAMAP-Rule" id="MF_00203"/>
    </source>
</evidence>
<dbReference type="GO" id="GO:0005737">
    <property type="term" value="C:cytoplasm"/>
    <property type="evidence" value="ECO:0007669"/>
    <property type="project" value="UniProtKB-SubCell"/>
</dbReference>
<evidence type="ECO:0000256" key="5">
    <source>
        <dbReference type="ARBA" id="ARBA00023204"/>
    </source>
</evidence>
<dbReference type="AlphaFoldDB" id="A0A1G6NXM1"/>
<dbReference type="PROSITE" id="PS50165">
    <property type="entry name" value="UVRC"/>
    <property type="match status" value="1"/>
</dbReference>